<keyword evidence="3" id="KW-0804">Transcription</keyword>
<dbReference type="PANTHER" id="PTHR33164">
    <property type="entry name" value="TRANSCRIPTIONAL REGULATOR, MARR FAMILY"/>
    <property type="match status" value="1"/>
</dbReference>
<keyword evidence="2" id="KW-0238">DNA-binding</keyword>
<gene>
    <name evidence="5" type="ORF">HLY00_908</name>
</gene>
<dbReference type="PANTHER" id="PTHR33164:SF99">
    <property type="entry name" value="MARR FAMILY REGULATORY PROTEIN"/>
    <property type="match status" value="1"/>
</dbReference>
<comment type="caution">
    <text evidence="5">The sequence shown here is derived from an EMBL/GenBank/DDBJ whole genome shotgun (WGS) entry which is preliminary data.</text>
</comment>
<reference evidence="5 6" key="1">
    <citation type="submission" date="2020-05" db="EMBL/GenBank/DDBJ databases">
        <title>Draft genome sequence of Mycobacterium hippocampi DL, isolated from European seabass, Dicentrarchus labrax, reared in fish farms.</title>
        <authorList>
            <person name="Stathopoulou P."/>
            <person name="Asimakis E."/>
            <person name="Tzokas K."/>
            <person name="Batargias C."/>
            <person name="Tsiamis G."/>
        </authorList>
    </citation>
    <scope>NUCLEOTIDE SEQUENCE [LARGE SCALE GENOMIC DNA]</scope>
    <source>
        <strain evidence="5 6">DL</strain>
    </source>
</reference>
<protein>
    <recommendedName>
        <fullName evidence="4">HTH marR-type domain-containing protein</fullName>
    </recommendedName>
</protein>
<keyword evidence="6" id="KW-1185">Reference proteome</keyword>
<dbReference type="InterPro" id="IPR036390">
    <property type="entry name" value="WH_DNA-bd_sf"/>
</dbReference>
<dbReference type="AlphaFoldDB" id="A0A850PI31"/>
<dbReference type="SMART" id="SM00347">
    <property type="entry name" value="HTH_MARR"/>
    <property type="match status" value="1"/>
</dbReference>
<dbReference type="GO" id="GO:0003677">
    <property type="term" value="F:DNA binding"/>
    <property type="evidence" value="ECO:0007669"/>
    <property type="project" value="UniProtKB-KW"/>
</dbReference>
<dbReference type="PROSITE" id="PS50995">
    <property type="entry name" value="HTH_MARR_2"/>
    <property type="match status" value="1"/>
</dbReference>
<feature type="domain" description="HTH marR-type" evidence="4">
    <location>
        <begin position="11"/>
        <end position="145"/>
    </location>
</feature>
<name>A0A850PI31_9MYCO</name>
<dbReference type="RefSeq" id="WP_178358428.1">
    <property type="nucleotide sequence ID" value="NZ_JABFYL010000021.1"/>
</dbReference>
<dbReference type="PROSITE" id="PS01117">
    <property type="entry name" value="HTH_MARR_1"/>
    <property type="match status" value="1"/>
</dbReference>
<dbReference type="GO" id="GO:0003700">
    <property type="term" value="F:DNA-binding transcription factor activity"/>
    <property type="evidence" value="ECO:0007669"/>
    <property type="project" value="InterPro"/>
</dbReference>
<proteinExistence type="predicted"/>
<dbReference type="InterPro" id="IPR000835">
    <property type="entry name" value="HTH_MarR-typ"/>
</dbReference>
<evidence type="ECO:0000256" key="1">
    <source>
        <dbReference type="ARBA" id="ARBA00023015"/>
    </source>
</evidence>
<evidence type="ECO:0000256" key="2">
    <source>
        <dbReference type="ARBA" id="ARBA00023125"/>
    </source>
</evidence>
<accession>A0A850PI31</accession>
<dbReference type="EMBL" id="JABFYL010000021">
    <property type="protein sequence ID" value="NVN50058.1"/>
    <property type="molecule type" value="Genomic_DNA"/>
</dbReference>
<organism evidence="5 6">
    <name type="scientific">Mycolicibacterium hippocampi</name>
    <dbReference type="NCBI Taxonomy" id="659824"/>
    <lineage>
        <taxon>Bacteria</taxon>
        <taxon>Bacillati</taxon>
        <taxon>Actinomycetota</taxon>
        <taxon>Actinomycetes</taxon>
        <taxon>Mycobacteriales</taxon>
        <taxon>Mycobacteriaceae</taxon>
        <taxon>Mycolicibacterium</taxon>
    </lineage>
</organism>
<sequence length="154" mass="17178">MATSRDLPQDRLAIGQLLVRLLREFRDDLAAPRTAAGYGDIREPHFQIFGNIRMGGVRLTELAERAQLSLAATSGLVNDLAAMGYVTRRPDPVDGRAKLIELTERGRGLMAVAGDRVADMERRWSELVGRKDFAQMTLTMQRLLDELNPKDSRG</sequence>
<dbReference type="InterPro" id="IPR023187">
    <property type="entry name" value="Tscrpt_reg_MarR-type_CS"/>
</dbReference>
<dbReference type="Gene3D" id="1.10.10.10">
    <property type="entry name" value="Winged helix-like DNA-binding domain superfamily/Winged helix DNA-binding domain"/>
    <property type="match status" value="1"/>
</dbReference>
<dbReference type="InterPro" id="IPR036388">
    <property type="entry name" value="WH-like_DNA-bd_sf"/>
</dbReference>
<evidence type="ECO:0000313" key="5">
    <source>
        <dbReference type="EMBL" id="NVN50058.1"/>
    </source>
</evidence>
<dbReference type="SUPFAM" id="SSF46785">
    <property type="entry name" value="Winged helix' DNA-binding domain"/>
    <property type="match status" value="1"/>
</dbReference>
<evidence type="ECO:0000313" key="6">
    <source>
        <dbReference type="Proteomes" id="UP000570517"/>
    </source>
</evidence>
<evidence type="ECO:0000259" key="4">
    <source>
        <dbReference type="PROSITE" id="PS50995"/>
    </source>
</evidence>
<dbReference type="Pfam" id="PF12802">
    <property type="entry name" value="MarR_2"/>
    <property type="match status" value="1"/>
</dbReference>
<keyword evidence="1" id="KW-0805">Transcription regulation</keyword>
<evidence type="ECO:0000256" key="3">
    <source>
        <dbReference type="ARBA" id="ARBA00023163"/>
    </source>
</evidence>
<dbReference type="GO" id="GO:0006950">
    <property type="term" value="P:response to stress"/>
    <property type="evidence" value="ECO:0007669"/>
    <property type="project" value="TreeGrafter"/>
</dbReference>
<dbReference type="Proteomes" id="UP000570517">
    <property type="component" value="Unassembled WGS sequence"/>
</dbReference>
<dbReference type="InterPro" id="IPR039422">
    <property type="entry name" value="MarR/SlyA-like"/>
</dbReference>